<accession>A0A7W3PAV7</accession>
<dbReference type="GO" id="GO:0006637">
    <property type="term" value="P:acyl-CoA metabolic process"/>
    <property type="evidence" value="ECO:0007669"/>
    <property type="project" value="InterPro"/>
</dbReference>
<keyword evidence="2" id="KW-0378">Hydrolase</keyword>
<comment type="caution">
    <text evidence="5">The sequence shown here is derived from an EMBL/GenBank/DDBJ whole genome shotgun (WGS) entry which is preliminary data.</text>
</comment>
<evidence type="ECO:0000313" key="6">
    <source>
        <dbReference type="Proteomes" id="UP000580910"/>
    </source>
</evidence>
<dbReference type="PANTHER" id="PTHR11066:SF48">
    <property type="entry name" value="ACYL-COA THIOESTERASE II"/>
    <property type="match status" value="1"/>
</dbReference>
<dbReference type="InterPro" id="IPR003703">
    <property type="entry name" value="Acyl_CoA_thio"/>
</dbReference>
<evidence type="ECO:0000313" key="5">
    <source>
        <dbReference type="EMBL" id="MBA8804911.1"/>
    </source>
</evidence>
<reference evidence="5 6" key="1">
    <citation type="submission" date="2020-07" db="EMBL/GenBank/DDBJ databases">
        <title>Sequencing the genomes of 1000 actinobacteria strains.</title>
        <authorList>
            <person name="Klenk H.-P."/>
        </authorList>
    </citation>
    <scope>NUCLEOTIDE SEQUENCE [LARGE SCALE GENOMIC DNA]</scope>
    <source>
        <strain evidence="5 6">DSM 21349</strain>
    </source>
</reference>
<name>A0A7W3PAV7_9ACTN</name>
<dbReference type="InterPro" id="IPR049450">
    <property type="entry name" value="ACOT8-like_C"/>
</dbReference>
<comment type="similarity">
    <text evidence="1">Belongs to the C/M/P thioester hydrolase family.</text>
</comment>
<dbReference type="Pfam" id="PF13622">
    <property type="entry name" value="4HBT_3"/>
    <property type="match status" value="1"/>
</dbReference>
<dbReference type="RefSeq" id="WP_182540752.1">
    <property type="nucleotide sequence ID" value="NZ_JACGXA010000001.1"/>
</dbReference>
<evidence type="ECO:0000256" key="2">
    <source>
        <dbReference type="ARBA" id="ARBA00022801"/>
    </source>
</evidence>
<dbReference type="InterPro" id="IPR049449">
    <property type="entry name" value="TesB_ACOT8-like_N"/>
</dbReference>
<dbReference type="PANTHER" id="PTHR11066">
    <property type="entry name" value="ACYL-COA THIOESTERASE"/>
    <property type="match status" value="1"/>
</dbReference>
<evidence type="ECO:0000259" key="3">
    <source>
        <dbReference type="Pfam" id="PF13622"/>
    </source>
</evidence>
<dbReference type="Gene3D" id="2.40.160.210">
    <property type="entry name" value="Acyl-CoA thioesterase, double hotdog domain"/>
    <property type="match status" value="1"/>
</dbReference>
<dbReference type="SUPFAM" id="SSF54637">
    <property type="entry name" value="Thioesterase/thiol ester dehydrase-isomerase"/>
    <property type="match status" value="2"/>
</dbReference>
<dbReference type="Pfam" id="PF20789">
    <property type="entry name" value="4HBT_3C"/>
    <property type="match status" value="1"/>
</dbReference>
<dbReference type="EMBL" id="JACGXA010000001">
    <property type="protein sequence ID" value="MBA8804911.1"/>
    <property type="molecule type" value="Genomic_DNA"/>
</dbReference>
<proteinExistence type="inferred from homology"/>
<keyword evidence="6" id="KW-1185">Reference proteome</keyword>
<dbReference type="AlphaFoldDB" id="A0A7W3PAV7"/>
<dbReference type="GO" id="GO:0009062">
    <property type="term" value="P:fatty acid catabolic process"/>
    <property type="evidence" value="ECO:0007669"/>
    <property type="project" value="TreeGrafter"/>
</dbReference>
<evidence type="ECO:0000259" key="4">
    <source>
        <dbReference type="Pfam" id="PF20789"/>
    </source>
</evidence>
<dbReference type="CDD" id="cd03444">
    <property type="entry name" value="Thioesterase_II_repeat1"/>
    <property type="match status" value="1"/>
</dbReference>
<dbReference type="InterPro" id="IPR042171">
    <property type="entry name" value="Acyl-CoA_hotdog"/>
</dbReference>
<feature type="domain" description="Acyl-CoA thioesterase-like C-terminal" evidence="4">
    <location>
        <begin position="150"/>
        <end position="277"/>
    </location>
</feature>
<dbReference type="GO" id="GO:0047617">
    <property type="term" value="F:fatty acyl-CoA hydrolase activity"/>
    <property type="evidence" value="ECO:0007669"/>
    <property type="project" value="InterPro"/>
</dbReference>
<sequence length="292" mass="31011">MTENTRKDPWGTTADLVSLVDVQPDESGAWVGQARPGGHRGIVEGSQLLAQAIVAGMRLTGGRRVVHASLALPRPADNAEPVPILVEEIAGGRSFSTLGIRAVQHGRTCAAGTMLLDATAADLIRHSEDAAELGGPEAATPYDMAVTGRELRIVDNAYTFDPAAPVGPPRLDVWLRMQDIPDDRALHAGLLAHFTGHMSIAAALRPHAGIGQAQAHVSISTAINAITISLHDDVDVGEWLLYRHLSTFAGNGMTHSECRVHRQDGRLVASFTVEAMVRAFIDLALADARTGL</sequence>
<evidence type="ECO:0000256" key="1">
    <source>
        <dbReference type="ARBA" id="ARBA00006538"/>
    </source>
</evidence>
<feature type="domain" description="Acyl-CoA thioesterase-like N-terminal HotDog" evidence="3">
    <location>
        <begin position="42"/>
        <end position="114"/>
    </location>
</feature>
<dbReference type="Proteomes" id="UP000580910">
    <property type="component" value="Unassembled WGS sequence"/>
</dbReference>
<dbReference type="InterPro" id="IPR029069">
    <property type="entry name" value="HotDog_dom_sf"/>
</dbReference>
<gene>
    <name evidence="5" type="ORF">FB382_003202</name>
</gene>
<organism evidence="5 6">
    <name type="scientific">Nocardioides ginsengisegetis</name>
    <dbReference type="NCBI Taxonomy" id="661491"/>
    <lineage>
        <taxon>Bacteria</taxon>
        <taxon>Bacillati</taxon>
        <taxon>Actinomycetota</taxon>
        <taxon>Actinomycetes</taxon>
        <taxon>Propionibacteriales</taxon>
        <taxon>Nocardioidaceae</taxon>
        <taxon>Nocardioides</taxon>
    </lineage>
</organism>
<protein>
    <submittedName>
        <fullName evidence="5">Acyl-CoA thioesterase</fullName>
    </submittedName>
</protein>